<dbReference type="EMBL" id="ML979147">
    <property type="protein sequence ID" value="KAF1911018.1"/>
    <property type="molecule type" value="Genomic_DNA"/>
</dbReference>
<reference evidence="1" key="1">
    <citation type="journal article" date="2020" name="Stud. Mycol.">
        <title>101 Dothideomycetes genomes: a test case for predicting lifestyles and emergence of pathogens.</title>
        <authorList>
            <person name="Haridas S."/>
            <person name="Albert R."/>
            <person name="Binder M."/>
            <person name="Bloem J."/>
            <person name="Labutti K."/>
            <person name="Salamov A."/>
            <person name="Andreopoulos B."/>
            <person name="Baker S."/>
            <person name="Barry K."/>
            <person name="Bills G."/>
            <person name="Bluhm B."/>
            <person name="Cannon C."/>
            <person name="Castanera R."/>
            <person name="Culley D."/>
            <person name="Daum C."/>
            <person name="Ezra D."/>
            <person name="Gonzalez J."/>
            <person name="Henrissat B."/>
            <person name="Kuo A."/>
            <person name="Liang C."/>
            <person name="Lipzen A."/>
            <person name="Lutzoni F."/>
            <person name="Magnuson J."/>
            <person name="Mondo S."/>
            <person name="Nolan M."/>
            <person name="Ohm R."/>
            <person name="Pangilinan J."/>
            <person name="Park H.-J."/>
            <person name="Ramirez L."/>
            <person name="Alfaro M."/>
            <person name="Sun H."/>
            <person name="Tritt A."/>
            <person name="Yoshinaga Y."/>
            <person name="Zwiers L.-H."/>
            <person name="Turgeon B."/>
            <person name="Goodwin S."/>
            <person name="Spatafora J."/>
            <person name="Crous P."/>
            <person name="Grigoriev I."/>
        </authorList>
    </citation>
    <scope>NUCLEOTIDE SEQUENCE</scope>
    <source>
        <strain evidence="1">HMLAC05119</strain>
    </source>
</reference>
<dbReference type="OrthoDB" id="3663031at2759"/>
<dbReference type="AlphaFoldDB" id="A0A6A5Q871"/>
<dbReference type="Proteomes" id="UP000800096">
    <property type="component" value="Unassembled WGS sequence"/>
</dbReference>
<accession>A0A6A5Q871</accession>
<sequence>MPKRNYGAIDDAAVQFTRSRPDAAPLQPHPTCFSFFAPSQMAFTPMAPSFCYWPPLMSPHYPWSWSPLMPFAPMMYGQMHMLPSDSIMKHDEDPLFGGEQHADHVPNLPRIGDPVDNAGFWRTDDCSLDHLINPQLNASFGPMTRSLSGREPEPDPLADLGLGPFIGRELGGDELGALEVSPELALMDHNQSVSMADVNEGNIEATPGRTSRKLTVAFDTNTFNGLDHIPAFESLLAVDHLFDTTKDTPNDTSPAPSSMTSAFDFLDDNSGDAISPTPNLEQLLAMTATPQSLPFYVEPPTLKTPCPSPNNTTIQWYNRFYHHPSYHVNPATITLISTEASALLTSLSTSTDSVPATYAKYVVFMTTLHPNYVTTKTVLLVMHLFLYIADTPDACLWSTNTRPSSQYFKKGVAGLEADWYDAIRPHLPTPTHRALATRDTFIKSLKGWRRIGSCYAFLAQRLGLGALLCARELLHPWSMWGCARGRDKYGASERALRYLEEVVKIRELAETSGAERVMNGLMWDVFGAFGEGVLGGEGENKLERGVGEAEVLVGEGRGPFPGFGRGSVELGMETVAEE</sequence>
<evidence type="ECO:0000313" key="2">
    <source>
        <dbReference type="Proteomes" id="UP000800096"/>
    </source>
</evidence>
<evidence type="ECO:0000313" key="1">
    <source>
        <dbReference type="EMBL" id="KAF1911018.1"/>
    </source>
</evidence>
<keyword evidence="2" id="KW-1185">Reference proteome</keyword>
<protein>
    <submittedName>
        <fullName evidence="1">Uncharacterized protein</fullName>
    </submittedName>
</protein>
<organism evidence="1 2">
    <name type="scientific">Ampelomyces quisqualis</name>
    <name type="common">Powdery mildew agent</name>
    <dbReference type="NCBI Taxonomy" id="50730"/>
    <lineage>
        <taxon>Eukaryota</taxon>
        <taxon>Fungi</taxon>
        <taxon>Dikarya</taxon>
        <taxon>Ascomycota</taxon>
        <taxon>Pezizomycotina</taxon>
        <taxon>Dothideomycetes</taxon>
        <taxon>Pleosporomycetidae</taxon>
        <taxon>Pleosporales</taxon>
        <taxon>Pleosporineae</taxon>
        <taxon>Phaeosphaeriaceae</taxon>
        <taxon>Ampelomyces</taxon>
    </lineage>
</organism>
<gene>
    <name evidence="1" type="ORF">BDU57DRAFT_543635</name>
</gene>
<name>A0A6A5Q871_AMPQU</name>
<proteinExistence type="predicted"/>